<gene>
    <name evidence="4" type="ORF">SAMN05421743_11981</name>
</gene>
<dbReference type="InterPro" id="IPR013766">
    <property type="entry name" value="Thioredoxin_domain"/>
</dbReference>
<dbReference type="PROSITE" id="PS00194">
    <property type="entry name" value="THIOREDOXIN_1"/>
    <property type="match status" value="1"/>
</dbReference>
<keyword evidence="1" id="KW-1015">Disulfide bond</keyword>
<dbReference type="STRING" id="571932.SAMN05421743_11981"/>
<dbReference type="InterPro" id="IPR036249">
    <property type="entry name" value="Thioredoxin-like_sf"/>
</dbReference>
<evidence type="ECO:0000313" key="4">
    <source>
        <dbReference type="EMBL" id="SEB14126.1"/>
    </source>
</evidence>
<name>A0A1H4GX31_9BACI</name>
<dbReference type="PROSITE" id="PS51352">
    <property type="entry name" value="THIOREDOXIN_2"/>
    <property type="match status" value="1"/>
</dbReference>
<dbReference type="PANTHER" id="PTHR42852:SF1">
    <property type="entry name" value="THIOREDOXIN-LIKE PROTEIN YNEN"/>
    <property type="match status" value="1"/>
</dbReference>
<evidence type="ECO:0000313" key="5">
    <source>
        <dbReference type="Proteomes" id="UP000198584"/>
    </source>
</evidence>
<dbReference type="SUPFAM" id="SSF52833">
    <property type="entry name" value="Thioredoxin-like"/>
    <property type="match status" value="1"/>
</dbReference>
<dbReference type="InterPro" id="IPR050553">
    <property type="entry name" value="Thioredoxin_ResA/DsbE_sf"/>
</dbReference>
<accession>A0A1H4GX31</accession>
<protein>
    <submittedName>
        <fullName evidence="4">Peroxiredoxin</fullName>
    </submittedName>
</protein>
<evidence type="ECO:0000256" key="2">
    <source>
        <dbReference type="SAM" id="MobiDB-lite"/>
    </source>
</evidence>
<feature type="domain" description="Thioredoxin" evidence="3">
    <location>
        <begin position="58"/>
        <end position="198"/>
    </location>
</feature>
<dbReference type="PANTHER" id="PTHR42852">
    <property type="entry name" value="THIOL:DISULFIDE INTERCHANGE PROTEIN DSBE"/>
    <property type="match status" value="1"/>
</dbReference>
<evidence type="ECO:0000259" key="3">
    <source>
        <dbReference type="PROSITE" id="PS51352"/>
    </source>
</evidence>
<dbReference type="EMBL" id="FNQR01000019">
    <property type="protein sequence ID" value="SEB14126.1"/>
    <property type="molecule type" value="Genomic_DNA"/>
</dbReference>
<dbReference type="GO" id="GO:0016491">
    <property type="term" value="F:oxidoreductase activity"/>
    <property type="evidence" value="ECO:0007669"/>
    <property type="project" value="InterPro"/>
</dbReference>
<reference evidence="4 5" key="1">
    <citation type="submission" date="2016-10" db="EMBL/GenBank/DDBJ databases">
        <authorList>
            <person name="de Groot N.N."/>
        </authorList>
    </citation>
    <scope>NUCLEOTIDE SEQUENCE [LARGE SCALE GENOMIC DNA]</scope>
    <source>
        <strain evidence="4 5">CCM7597</strain>
    </source>
</reference>
<dbReference type="Proteomes" id="UP000198584">
    <property type="component" value="Unassembled WGS sequence"/>
</dbReference>
<dbReference type="InterPro" id="IPR000866">
    <property type="entry name" value="AhpC/TSA"/>
</dbReference>
<dbReference type="InterPro" id="IPR017937">
    <property type="entry name" value="Thioredoxin_CS"/>
</dbReference>
<evidence type="ECO:0000256" key="1">
    <source>
        <dbReference type="ARBA" id="ARBA00023157"/>
    </source>
</evidence>
<dbReference type="Gene3D" id="3.40.30.10">
    <property type="entry name" value="Glutaredoxin"/>
    <property type="match status" value="1"/>
</dbReference>
<dbReference type="AlphaFoldDB" id="A0A1H4GX31"/>
<dbReference type="Pfam" id="PF00578">
    <property type="entry name" value="AhpC-TSA"/>
    <property type="match status" value="1"/>
</dbReference>
<keyword evidence="5" id="KW-1185">Reference proteome</keyword>
<feature type="compositionally biased region" description="Polar residues" evidence="2">
    <location>
        <begin position="26"/>
        <end position="46"/>
    </location>
</feature>
<dbReference type="CDD" id="cd02966">
    <property type="entry name" value="TlpA_like_family"/>
    <property type="match status" value="1"/>
</dbReference>
<dbReference type="OrthoDB" id="25753at2"/>
<sequence>MIKRLGISILVLGLVGYAIYSFTDNGNDETNGPNEYNVSGDTSQEGTGIMPPNTPKGIQEGEQAPDFELETVEGETLRLSDLQGKKVFLNFWATWCPPCKKEMPEMQKFYEEYGDEVEIVAVNATTTETSMDEVKKYLEQEGYTFQVPLDKKNQVSSEYQAITIPTTYFIGTDGVVQQPRQVGPMTYDFMVKMKDKLK</sequence>
<feature type="region of interest" description="Disordered" evidence="2">
    <location>
        <begin position="26"/>
        <end position="61"/>
    </location>
</feature>
<dbReference type="RefSeq" id="WP_093046364.1">
    <property type="nucleotide sequence ID" value="NZ_FNQR01000019.1"/>
</dbReference>
<dbReference type="GO" id="GO:0016209">
    <property type="term" value="F:antioxidant activity"/>
    <property type="evidence" value="ECO:0007669"/>
    <property type="project" value="InterPro"/>
</dbReference>
<organism evidence="4 5">
    <name type="scientific">Thalassobacillus cyri</name>
    <dbReference type="NCBI Taxonomy" id="571932"/>
    <lineage>
        <taxon>Bacteria</taxon>
        <taxon>Bacillati</taxon>
        <taxon>Bacillota</taxon>
        <taxon>Bacilli</taxon>
        <taxon>Bacillales</taxon>
        <taxon>Bacillaceae</taxon>
        <taxon>Thalassobacillus</taxon>
    </lineage>
</organism>
<proteinExistence type="predicted"/>